<evidence type="ECO:0000256" key="1">
    <source>
        <dbReference type="SAM" id="Phobius"/>
    </source>
</evidence>
<organism evidence="2 3">
    <name type="scientific">Rodentibacter genomosp. 1</name>
    <dbReference type="NCBI Taxonomy" id="1908264"/>
    <lineage>
        <taxon>Bacteria</taxon>
        <taxon>Pseudomonadati</taxon>
        <taxon>Pseudomonadota</taxon>
        <taxon>Gammaproteobacteria</taxon>
        <taxon>Pasteurellales</taxon>
        <taxon>Pasteurellaceae</taxon>
        <taxon>Rodentibacter</taxon>
    </lineage>
</organism>
<dbReference type="AlphaFoldDB" id="A0A1V3J932"/>
<accession>A0A1V3J932</accession>
<dbReference type="Proteomes" id="UP000188481">
    <property type="component" value="Unassembled WGS sequence"/>
</dbReference>
<feature type="transmembrane region" description="Helical" evidence="1">
    <location>
        <begin position="38"/>
        <end position="57"/>
    </location>
</feature>
<gene>
    <name evidence="2" type="ORF">BKK54_00960</name>
</gene>
<dbReference type="STRING" id="1908264.BKK54_00960"/>
<evidence type="ECO:0000313" key="3">
    <source>
        <dbReference type="Proteomes" id="UP000188481"/>
    </source>
</evidence>
<feature type="transmembrane region" description="Helical" evidence="1">
    <location>
        <begin position="5"/>
        <end position="26"/>
    </location>
</feature>
<keyword evidence="3" id="KW-1185">Reference proteome</keyword>
<comment type="caution">
    <text evidence="2">The sequence shown here is derived from an EMBL/GenBank/DDBJ whole genome shotgun (WGS) entry which is preliminary data.</text>
</comment>
<proteinExistence type="predicted"/>
<reference evidence="2 3" key="1">
    <citation type="submission" date="2016-10" db="EMBL/GenBank/DDBJ databases">
        <title>Rodentibacter gen. nov. and new species.</title>
        <authorList>
            <person name="Christensen H."/>
        </authorList>
    </citation>
    <scope>NUCLEOTIDE SEQUENCE [LARGE SCALE GENOMIC DNA]</scope>
    <source>
        <strain evidence="3">ppn416</strain>
    </source>
</reference>
<keyword evidence="1" id="KW-0472">Membrane</keyword>
<keyword evidence="1" id="KW-0812">Transmembrane</keyword>
<evidence type="ECO:0000313" key="2">
    <source>
        <dbReference type="EMBL" id="OOF51941.1"/>
    </source>
</evidence>
<name>A0A1V3J932_9PAST</name>
<dbReference type="EMBL" id="MLHN01000002">
    <property type="protein sequence ID" value="OOF51941.1"/>
    <property type="molecule type" value="Genomic_DNA"/>
</dbReference>
<sequence length="77" mass="9314">MFKRLLNFIINWSLFAAISTLTFILLSDNPTLTIENYAFTQGHLRWFIGLLMALFTYKERHYIKNEIERFVRWIKAL</sequence>
<keyword evidence="1" id="KW-1133">Transmembrane helix</keyword>
<protein>
    <submittedName>
        <fullName evidence="2">Uncharacterized protein</fullName>
    </submittedName>
</protein>